<proteinExistence type="predicted"/>
<accession>A0A9P8IAJ5</accession>
<sequence length="871" mass="98103">MSKPLQEEQGSVIQSWQQPGSLHQGNEHSNSSSTGQTQFSLKRKQRASAQDWFEERQSQKPKIAATSPNSVQSNAITSPTSEFISRNSRLSPPPQHTTFANPHFHQTHSHTHLASNQTDQRSSSSASSKMHNWRSNEQYNRREFGDNGHRSPSRDPRMGFGPDRRVAYPPPPPPPPPPSRSGGRRSSVDRGHHDRRSPPPSRREEDRDRPRDHREYRDRNDRVRPDVGSAPTGPRGAKPTPFKSAITQGYSNQQGNQFRPPDPRLVGRIDTRSGPTTETGQPGVMDMDPSNVAEGGSGTRSGSRTPNTPGTPVFGPPRQKNELHSVLLEFSNRTLQLASMEMKREAAGKEFHRVTQAFEYSRRFHEKYPSLSEQQMNNKTRAQKDLDDLNRKVKEEEMGRNRIIEAIASRVMSSSGPSIDSEVVRRLEKDISALQRDFADLRGQFADLRGSLGDIRNQVKGVGSLFGRVDKMQSRLDEFPNLRLDVDKMREELRRIINILERQNKEFKELKITVEGEDGSGGLLEFIAALEKTSADLGEVVGQAIETLEKDVVSIKEQQENRKAKDEADTAMPNARDNAKATSPVERSFWDETVIADIQQKLLDLEARLSANTESVSDIYNIHSDRDSAIAAEVERIVKLSEDNKAELEASLEEMRQNHNEAISRLDSSVLQFDSSISDIKAKVNATPPPAPQIVPVVTAQPPVVGIGRREYEHNLNLHKGKMDELQRKTSNVEAKLEANTQSLQHLDYRYNNLTTEILATNMIGQIQTNAQQELDQARKAQAMLQERIQQLSDKFDKFSALQNNSSFDILRTELAELSKTQEEQASKLVSLEEQIQSTRMSTVEEFGKHSAQIEKLYIHSKLEPPDMDDD</sequence>
<feature type="compositionally biased region" description="Basic and acidic residues" evidence="2">
    <location>
        <begin position="557"/>
        <end position="568"/>
    </location>
</feature>
<comment type="caution">
    <text evidence="3">The sequence shown here is derived from an EMBL/GenBank/DDBJ whole genome shotgun (WGS) entry which is preliminary data.</text>
</comment>
<feature type="coiled-coil region" evidence="1">
    <location>
        <begin position="709"/>
        <end position="743"/>
    </location>
</feature>
<feature type="compositionally biased region" description="Polar residues" evidence="2">
    <location>
        <begin position="8"/>
        <end position="40"/>
    </location>
</feature>
<feature type="compositionally biased region" description="Basic and acidic residues" evidence="2">
    <location>
        <begin position="201"/>
        <end position="225"/>
    </location>
</feature>
<name>A0A9P8IAJ5_9PEZI</name>
<dbReference type="EMBL" id="JAGHQL010000050">
    <property type="protein sequence ID" value="KAH0542593.1"/>
    <property type="molecule type" value="Genomic_DNA"/>
</dbReference>
<dbReference type="Proteomes" id="UP000698800">
    <property type="component" value="Unassembled WGS sequence"/>
</dbReference>
<feature type="region of interest" description="Disordered" evidence="2">
    <location>
        <begin position="1"/>
        <end position="319"/>
    </location>
</feature>
<feature type="compositionally biased region" description="Basic and acidic residues" evidence="2">
    <location>
        <begin position="139"/>
        <end position="166"/>
    </location>
</feature>
<feature type="coiled-coil region" evidence="1">
    <location>
        <begin position="631"/>
        <end position="665"/>
    </location>
</feature>
<keyword evidence="4" id="KW-1185">Reference proteome</keyword>
<feature type="compositionally biased region" description="Polar residues" evidence="2">
    <location>
        <begin position="112"/>
        <end position="121"/>
    </location>
</feature>
<feature type="coiled-coil region" evidence="1">
    <location>
        <begin position="768"/>
        <end position="835"/>
    </location>
</feature>
<reference evidence="3" key="1">
    <citation type="submission" date="2021-03" db="EMBL/GenBank/DDBJ databases">
        <title>Comparative genomics and phylogenomic investigation of the class Geoglossomycetes provide insights into ecological specialization and systematics.</title>
        <authorList>
            <person name="Melie T."/>
            <person name="Pirro S."/>
            <person name="Miller A.N."/>
            <person name="Quandt A."/>
        </authorList>
    </citation>
    <scope>NUCLEOTIDE SEQUENCE</scope>
    <source>
        <strain evidence="3">GBOQ0MN5Z8</strain>
    </source>
</reference>
<protein>
    <submittedName>
        <fullName evidence="3">Uncharacterized protein</fullName>
    </submittedName>
</protein>
<feature type="coiled-coil region" evidence="1">
    <location>
        <begin position="486"/>
        <end position="517"/>
    </location>
</feature>
<evidence type="ECO:0000313" key="4">
    <source>
        <dbReference type="Proteomes" id="UP000698800"/>
    </source>
</evidence>
<feature type="region of interest" description="Disordered" evidence="2">
    <location>
        <begin position="557"/>
        <end position="583"/>
    </location>
</feature>
<feature type="compositionally biased region" description="Polar residues" evidence="2">
    <location>
        <begin position="66"/>
        <end position="100"/>
    </location>
</feature>
<dbReference type="AlphaFoldDB" id="A0A9P8IAJ5"/>
<feature type="compositionally biased region" description="Polar residues" evidence="2">
    <location>
        <begin position="245"/>
        <end position="257"/>
    </location>
</feature>
<feature type="compositionally biased region" description="Basic and acidic residues" evidence="2">
    <location>
        <begin position="261"/>
        <end position="271"/>
    </location>
</feature>
<evidence type="ECO:0000313" key="3">
    <source>
        <dbReference type="EMBL" id="KAH0542593.1"/>
    </source>
</evidence>
<evidence type="ECO:0000256" key="1">
    <source>
        <dbReference type="SAM" id="Coils"/>
    </source>
</evidence>
<evidence type="ECO:0000256" key="2">
    <source>
        <dbReference type="SAM" id="MobiDB-lite"/>
    </source>
</evidence>
<keyword evidence="1" id="KW-0175">Coiled coil</keyword>
<dbReference type="OrthoDB" id="3438382at2759"/>
<gene>
    <name evidence="3" type="ORF">FGG08_003001</name>
</gene>
<feature type="compositionally biased region" description="Polar residues" evidence="2">
    <location>
        <begin position="129"/>
        <end position="138"/>
    </location>
</feature>
<feature type="coiled-coil region" evidence="1">
    <location>
        <begin position="372"/>
        <end position="399"/>
    </location>
</feature>
<dbReference type="Gene3D" id="1.10.287.1490">
    <property type="match status" value="1"/>
</dbReference>
<feature type="compositionally biased region" description="Pro residues" evidence="2">
    <location>
        <begin position="168"/>
        <end position="179"/>
    </location>
</feature>
<organism evidence="3 4">
    <name type="scientific">Glutinoglossum americanum</name>
    <dbReference type="NCBI Taxonomy" id="1670608"/>
    <lineage>
        <taxon>Eukaryota</taxon>
        <taxon>Fungi</taxon>
        <taxon>Dikarya</taxon>
        <taxon>Ascomycota</taxon>
        <taxon>Pezizomycotina</taxon>
        <taxon>Geoglossomycetes</taxon>
        <taxon>Geoglossales</taxon>
        <taxon>Geoglossaceae</taxon>
        <taxon>Glutinoglossum</taxon>
    </lineage>
</organism>